<evidence type="ECO:0000313" key="3">
    <source>
        <dbReference type="Proteomes" id="UP000225740"/>
    </source>
</evidence>
<dbReference type="EMBL" id="NIZW01000019">
    <property type="protein sequence ID" value="PHQ33151.1"/>
    <property type="molecule type" value="Genomic_DNA"/>
</dbReference>
<dbReference type="InterPro" id="IPR043461">
    <property type="entry name" value="LpxH-like"/>
</dbReference>
<dbReference type="AlphaFoldDB" id="A0A2G1W2F2"/>
<evidence type="ECO:0000256" key="1">
    <source>
        <dbReference type="SAM" id="MobiDB-lite"/>
    </source>
</evidence>
<dbReference type="GO" id="GO:0009245">
    <property type="term" value="P:lipid A biosynthetic process"/>
    <property type="evidence" value="ECO:0007669"/>
    <property type="project" value="TreeGrafter"/>
</dbReference>
<dbReference type="GeneID" id="90610663"/>
<comment type="caution">
    <text evidence="2">The sequence shown here is derived from an EMBL/GenBank/DDBJ whole genome shotgun (WGS) entry which is preliminary data.</text>
</comment>
<dbReference type="RefSeq" id="WP_099262817.1">
    <property type="nucleotide sequence ID" value="NZ_NIZW01000019.1"/>
</dbReference>
<name>A0A2G1W2F2_9BACT</name>
<protein>
    <recommendedName>
        <fullName evidence="4">Calcineurin-like phosphoesterase domain-containing protein</fullName>
    </recommendedName>
</protein>
<feature type="region of interest" description="Disordered" evidence="1">
    <location>
        <begin position="307"/>
        <end position="328"/>
    </location>
</feature>
<evidence type="ECO:0008006" key="4">
    <source>
        <dbReference type="Google" id="ProtNLM"/>
    </source>
</evidence>
<sequence length="500" mass="55853">MVPRRQIFISSDWHLGGDVDVAVDGNVAELGTSIFRSTLALTTFLDSIGEAAKAFDGITEVVINGDMVDFLAPDQDGTYNPIAWQNDSRVIRAQLDNIANRFELPDGRGPFKSLRTLVDIGCELTVILGNHDLELCLPGVRRHFERLCAGDNGKIRFIYDGEAYTRGKLLIEHGNQYDPFNAVDYNLLRQERSHLSRGFVVDDAERGERFFDPPPGSSIVVDIVNPTIREAPFLNLLKPEVDAAVPLLLAFYPETRPFFEAAFRRGWKLFRKTIRNNKESNPALMAAGEQSPYRSLNDFLRDTMGNDAEPFLSPPSRSGQLSDTPDAHGSLMRTLSEQASRAIDLTCPWKIYDNLKASMDEGRMNLVRLALKRVRDADSFDRKTESERYLAPSRKMTEYGGYDVVIFGHTHFPKDIELPHGRYINAGTWADVLRLPSGISSDNAATANLSIEKFLNDMKSKNYTDYTIRNPSFVHAVVEPDGSVDAKLKTADNKGEVIGG</sequence>
<dbReference type="InterPro" id="IPR029052">
    <property type="entry name" value="Metallo-depent_PP-like"/>
</dbReference>
<organism evidence="2 3">
    <name type="scientific">Rhodopirellula bahusiensis</name>
    <dbReference type="NCBI Taxonomy" id="2014065"/>
    <lineage>
        <taxon>Bacteria</taxon>
        <taxon>Pseudomonadati</taxon>
        <taxon>Planctomycetota</taxon>
        <taxon>Planctomycetia</taxon>
        <taxon>Pirellulales</taxon>
        <taxon>Pirellulaceae</taxon>
        <taxon>Rhodopirellula</taxon>
    </lineage>
</organism>
<accession>A0A2G1W2F2</accession>
<dbReference type="Proteomes" id="UP000225740">
    <property type="component" value="Unassembled WGS sequence"/>
</dbReference>
<reference evidence="2 3" key="1">
    <citation type="submission" date="2017-06" db="EMBL/GenBank/DDBJ databases">
        <title>Description of Rhodopirellula bahusiensis sp. nov.</title>
        <authorList>
            <person name="Kizina J."/>
            <person name="Harder J."/>
        </authorList>
    </citation>
    <scope>NUCLEOTIDE SEQUENCE [LARGE SCALE GENOMIC DNA]</scope>
    <source>
        <strain evidence="2 3">SWK21</strain>
    </source>
</reference>
<proteinExistence type="predicted"/>
<dbReference type="SUPFAM" id="SSF56300">
    <property type="entry name" value="Metallo-dependent phosphatases"/>
    <property type="match status" value="1"/>
</dbReference>
<dbReference type="PANTHER" id="PTHR34990:SF2">
    <property type="entry name" value="BLL8164 PROTEIN"/>
    <property type="match status" value="1"/>
</dbReference>
<gene>
    <name evidence="2" type="ORF">CEE69_22070</name>
</gene>
<dbReference type="GO" id="GO:0016020">
    <property type="term" value="C:membrane"/>
    <property type="evidence" value="ECO:0007669"/>
    <property type="project" value="GOC"/>
</dbReference>
<evidence type="ECO:0000313" key="2">
    <source>
        <dbReference type="EMBL" id="PHQ33151.1"/>
    </source>
</evidence>
<keyword evidence="3" id="KW-1185">Reference proteome</keyword>
<dbReference type="GO" id="GO:0008758">
    <property type="term" value="F:UDP-2,3-diacylglucosamine hydrolase activity"/>
    <property type="evidence" value="ECO:0007669"/>
    <property type="project" value="TreeGrafter"/>
</dbReference>
<dbReference type="PANTHER" id="PTHR34990">
    <property type="entry name" value="UDP-2,3-DIACYLGLUCOSAMINE HYDROLASE-RELATED"/>
    <property type="match status" value="1"/>
</dbReference>